<feature type="binding site" description="axial binding residue" evidence="9">
    <location>
        <position position="46"/>
    </location>
    <ligand>
        <name>heme</name>
        <dbReference type="ChEBI" id="CHEBI:30413"/>
    </ligand>
    <ligandPart>
        <name>Fe</name>
        <dbReference type="ChEBI" id="CHEBI:18248"/>
    </ligandPart>
</feature>
<keyword evidence="7 9" id="KW-1015">Disulfide bond</keyword>
<proteinExistence type="inferred from homology"/>
<evidence type="ECO:0000256" key="10">
    <source>
        <dbReference type="SAM" id="SignalP"/>
    </source>
</evidence>
<gene>
    <name evidence="12" type="ORF">PENCOP_c007G03896</name>
</gene>
<keyword evidence="9" id="KW-0349">Heme</keyword>
<protein>
    <recommendedName>
        <fullName evidence="11">CFEM domain-containing protein</fullName>
    </recommendedName>
</protein>
<feature type="disulfide bond" evidence="9">
    <location>
        <begin position="51"/>
        <end position="84"/>
    </location>
</feature>
<evidence type="ECO:0000259" key="11">
    <source>
        <dbReference type="PROSITE" id="PS52012"/>
    </source>
</evidence>
<keyword evidence="5" id="KW-0472">Membrane</keyword>
<keyword evidence="5" id="KW-0336">GPI-anchor</keyword>
<dbReference type="GO" id="GO:0005576">
    <property type="term" value="C:extracellular region"/>
    <property type="evidence" value="ECO:0007669"/>
    <property type="project" value="UniProtKB-SubCell"/>
</dbReference>
<dbReference type="EMBL" id="MDDG01000007">
    <property type="protein sequence ID" value="OQE39015.1"/>
    <property type="molecule type" value="Genomic_DNA"/>
</dbReference>
<dbReference type="AlphaFoldDB" id="A0A1V6UKR4"/>
<comment type="similarity">
    <text evidence="3">Belongs to the RBT5 family.</text>
</comment>
<dbReference type="PROSITE" id="PS52012">
    <property type="entry name" value="CFEM"/>
    <property type="match status" value="1"/>
</dbReference>
<keyword evidence="9" id="KW-0479">Metal-binding</keyword>
<name>A0A1V6UKR4_9EURO</name>
<keyword evidence="6 10" id="KW-0732">Signal</keyword>
<dbReference type="SMART" id="SM00747">
    <property type="entry name" value="CFEM"/>
    <property type="match status" value="1"/>
</dbReference>
<evidence type="ECO:0000313" key="12">
    <source>
        <dbReference type="EMBL" id="OQE39015.1"/>
    </source>
</evidence>
<dbReference type="GO" id="GO:0098552">
    <property type="term" value="C:side of membrane"/>
    <property type="evidence" value="ECO:0007669"/>
    <property type="project" value="UniProtKB-KW"/>
</dbReference>
<sequence>MKLTIFFPLAAFLTWAVADCLEDPSPCLVKCLDNAADVAGCSSSSDYECTCPSTAFKETLGTCMKTNCTPEDVTAAGELHKERCGSAPE</sequence>
<dbReference type="Proteomes" id="UP000191500">
    <property type="component" value="Unassembled WGS sequence"/>
</dbReference>
<evidence type="ECO:0000256" key="7">
    <source>
        <dbReference type="ARBA" id="ARBA00023157"/>
    </source>
</evidence>
<feature type="domain" description="CFEM" evidence="11">
    <location>
        <begin position="1"/>
        <end position="89"/>
    </location>
</feature>
<keyword evidence="9" id="KW-0408">Iron</keyword>
<keyword evidence="5" id="KW-0325">Glycoprotein</keyword>
<evidence type="ECO:0000256" key="5">
    <source>
        <dbReference type="ARBA" id="ARBA00022622"/>
    </source>
</evidence>
<evidence type="ECO:0000256" key="6">
    <source>
        <dbReference type="ARBA" id="ARBA00022729"/>
    </source>
</evidence>
<keyword evidence="13" id="KW-1185">Reference proteome</keyword>
<evidence type="ECO:0000256" key="3">
    <source>
        <dbReference type="ARBA" id="ARBA00010031"/>
    </source>
</evidence>
<keyword evidence="8" id="KW-0449">Lipoprotein</keyword>
<evidence type="ECO:0000313" key="13">
    <source>
        <dbReference type="Proteomes" id="UP000191500"/>
    </source>
</evidence>
<dbReference type="Pfam" id="PF05730">
    <property type="entry name" value="CFEM"/>
    <property type="match status" value="1"/>
</dbReference>
<feature type="signal peptide" evidence="10">
    <location>
        <begin position="1"/>
        <end position="18"/>
    </location>
</feature>
<feature type="chain" id="PRO_5010743495" description="CFEM domain-containing protein" evidence="10">
    <location>
        <begin position="19"/>
        <end position="89"/>
    </location>
</feature>
<dbReference type="InterPro" id="IPR008427">
    <property type="entry name" value="Extracellular_membr_CFEM_dom"/>
</dbReference>
<evidence type="ECO:0000256" key="1">
    <source>
        <dbReference type="ARBA" id="ARBA00004589"/>
    </source>
</evidence>
<comment type="caution">
    <text evidence="9">Lacks conserved residue(s) required for the propagation of feature annotation.</text>
</comment>
<comment type="subcellular location">
    <subcellularLocation>
        <location evidence="1">Membrane</location>
        <topology evidence="1">Lipid-anchor</topology>
        <topology evidence="1">GPI-anchor</topology>
    </subcellularLocation>
    <subcellularLocation>
        <location evidence="2">Secreted</location>
    </subcellularLocation>
</comment>
<dbReference type="GO" id="GO:0046872">
    <property type="term" value="F:metal ion binding"/>
    <property type="evidence" value="ECO:0007669"/>
    <property type="project" value="UniProtKB-UniRule"/>
</dbReference>
<keyword evidence="4" id="KW-0964">Secreted</keyword>
<evidence type="ECO:0000256" key="2">
    <source>
        <dbReference type="ARBA" id="ARBA00004613"/>
    </source>
</evidence>
<evidence type="ECO:0000256" key="9">
    <source>
        <dbReference type="PROSITE-ProRule" id="PRU01356"/>
    </source>
</evidence>
<reference evidence="13" key="1">
    <citation type="journal article" date="2017" name="Nat. Microbiol.">
        <title>Global analysis of biosynthetic gene clusters reveals vast potential of secondary metabolite production in Penicillium species.</title>
        <authorList>
            <person name="Nielsen J.C."/>
            <person name="Grijseels S."/>
            <person name="Prigent S."/>
            <person name="Ji B."/>
            <person name="Dainat J."/>
            <person name="Nielsen K.F."/>
            <person name="Frisvad J.C."/>
            <person name="Workman M."/>
            <person name="Nielsen J."/>
        </authorList>
    </citation>
    <scope>NUCLEOTIDE SEQUENCE [LARGE SCALE GENOMIC DNA]</scope>
    <source>
        <strain evidence="13">IBT 31321</strain>
    </source>
</reference>
<evidence type="ECO:0000256" key="4">
    <source>
        <dbReference type="ARBA" id="ARBA00022525"/>
    </source>
</evidence>
<dbReference type="STRING" id="36646.A0A1V6UKR4"/>
<comment type="caution">
    <text evidence="12">The sequence shown here is derived from an EMBL/GenBank/DDBJ whole genome shotgun (WGS) entry which is preliminary data.</text>
</comment>
<organism evidence="12 13">
    <name type="scientific">Penicillium coprophilum</name>
    <dbReference type="NCBI Taxonomy" id="36646"/>
    <lineage>
        <taxon>Eukaryota</taxon>
        <taxon>Fungi</taxon>
        <taxon>Dikarya</taxon>
        <taxon>Ascomycota</taxon>
        <taxon>Pezizomycotina</taxon>
        <taxon>Eurotiomycetes</taxon>
        <taxon>Eurotiomycetidae</taxon>
        <taxon>Eurotiales</taxon>
        <taxon>Aspergillaceae</taxon>
        <taxon>Penicillium</taxon>
    </lineage>
</organism>
<evidence type="ECO:0000256" key="8">
    <source>
        <dbReference type="ARBA" id="ARBA00023288"/>
    </source>
</evidence>
<accession>A0A1V6UKR4</accession>